<dbReference type="EMBL" id="RKLQ01000003">
    <property type="protein sequence ID" value="MBX0305414.1"/>
    <property type="molecule type" value="Genomic_DNA"/>
</dbReference>
<dbReference type="Proteomes" id="UP000783863">
    <property type="component" value="Unassembled WGS sequence"/>
</dbReference>
<dbReference type="AlphaFoldDB" id="A0A8J8CAM9"/>
<dbReference type="Gene3D" id="3.40.50.150">
    <property type="entry name" value="Vaccinia Virus protein VP39"/>
    <property type="match status" value="1"/>
</dbReference>
<dbReference type="RefSeq" id="WP_220589648.1">
    <property type="nucleotide sequence ID" value="NZ_RKLQ01000003.1"/>
</dbReference>
<gene>
    <name evidence="2" type="ORF">EGD98_17275</name>
</gene>
<dbReference type="GO" id="GO:0008168">
    <property type="term" value="F:methyltransferase activity"/>
    <property type="evidence" value="ECO:0007669"/>
    <property type="project" value="UniProtKB-KW"/>
</dbReference>
<reference evidence="2" key="1">
    <citation type="submission" date="2021-06" db="EMBL/GenBank/DDBJ databases">
        <title>Halomicroarcula sp. F24A a new haloarchaeum isolated from saline soil.</title>
        <authorList>
            <person name="Duran-Viseras A."/>
            <person name="Sanchez-Porro C."/>
            <person name="Ventosa A."/>
        </authorList>
    </citation>
    <scope>NUCLEOTIDE SEQUENCE</scope>
    <source>
        <strain evidence="2">F24A</strain>
    </source>
</reference>
<sequence length="287" mass="32799">MRIPTPADFRELESWGLLADPMAAVSDYSDERARRREDNERHCRARAEYEANADETFVADSQAYYRDLDRPIDRTKWAYLKRRKAWFHPPVEWGRFAAPGTSRILDAGCGDGDGTQRVADFIAGRWRAAGYDGFPLEIVGADLSASRIENARRHTESPHEKITLRFEQDDVAAGLDYGDDFFDYTLAMGFFEVLDERFDDALSELERLTAHGLYVRDILEDYPGLSARPDLDDALAERGFDVVARHRIFEEPFTESGTEDPLAVWPMNVHQVLFGAVRDPVAHDTRY</sequence>
<dbReference type="SUPFAM" id="SSF53335">
    <property type="entry name" value="S-adenosyl-L-methionine-dependent methyltransferases"/>
    <property type="match status" value="1"/>
</dbReference>
<dbReference type="Pfam" id="PF13847">
    <property type="entry name" value="Methyltransf_31"/>
    <property type="match status" value="1"/>
</dbReference>
<dbReference type="InterPro" id="IPR025714">
    <property type="entry name" value="Methyltranfer_dom"/>
</dbReference>
<keyword evidence="2" id="KW-0808">Transferase</keyword>
<dbReference type="InterPro" id="IPR029063">
    <property type="entry name" value="SAM-dependent_MTases_sf"/>
</dbReference>
<name>A0A8J8CAM9_9EURY</name>
<keyword evidence="3" id="KW-1185">Reference proteome</keyword>
<keyword evidence="2" id="KW-0489">Methyltransferase</keyword>
<dbReference type="CDD" id="cd02440">
    <property type="entry name" value="AdoMet_MTases"/>
    <property type="match status" value="1"/>
</dbReference>
<organism evidence="2 3">
    <name type="scientific">Haloarcula salinisoli</name>
    <dbReference type="NCBI Taxonomy" id="2487746"/>
    <lineage>
        <taxon>Archaea</taxon>
        <taxon>Methanobacteriati</taxon>
        <taxon>Methanobacteriota</taxon>
        <taxon>Stenosarchaea group</taxon>
        <taxon>Halobacteria</taxon>
        <taxon>Halobacteriales</taxon>
        <taxon>Haloarculaceae</taxon>
        <taxon>Haloarcula</taxon>
    </lineage>
</organism>
<evidence type="ECO:0000259" key="1">
    <source>
        <dbReference type="Pfam" id="PF13847"/>
    </source>
</evidence>
<feature type="domain" description="Methyltransferase" evidence="1">
    <location>
        <begin position="103"/>
        <end position="211"/>
    </location>
</feature>
<accession>A0A8J8CAM9</accession>
<dbReference type="GO" id="GO:0032259">
    <property type="term" value="P:methylation"/>
    <property type="evidence" value="ECO:0007669"/>
    <property type="project" value="UniProtKB-KW"/>
</dbReference>
<evidence type="ECO:0000313" key="3">
    <source>
        <dbReference type="Proteomes" id="UP000783863"/>
    </source>
</evidence>
<evidence type="ECO:0000313" key="2">
    <source>
        <dbReference type="EMBL" id="MBX0305414.1"/>
    </source>
</evidence>
<protein>
    <submittedName>
        <fullName evidence="2">Class I SAM-dependent methyltransferase</fullName>
    </submittedName>
</protein>
<comment type="caution">
    <text evidence="2">The sequence shown here is derived from an EMBL/GenBank/DDBJ whole genome shotgun (WGS) entry which is preliminary data.</text>
</comment>
<proteinExistence type="predicted"/>